<keyword evidence="1" id="KW-1133">Transmembrane helix</keyword>
<evidence type="ECO:0000256" key="1">
    <source>
        <dbReference type="SAM" id="Phobius"/>
    </source>
</evidence>
<sequence>MINPFYVSITSFIVVILTFSLKWSGYYNNLDAKLYLFILLINLFNLIMGHIFKGEFKFEKKIKRNNRINKIIIFIYVAYLINYIYAGQIPIINGLFGVGISYRYLKMIPTFYPLLMSINTFYIIYVFYQYISFKDKKDFKYIIVLLIPLLFSMGRGGFVVIALSCVLLYCSSKKIKFKIKNLITLMIVLSISLYAFGYVGNLRNQSEFQSKTEKSNEILNSGSATEKFRKSIIPNEYFWTYIYVASPIANLNNIINNQFAGGNLREFIVYNFFPQSMQKKLIDMDKIVMYRGMYLINYTFNVSTAYSISYIEFGWMGILGYLIIYWLMFLIGFLIVRGSQYKTIFLCLYSTVGVLSLFDNMIMLDGIAIPIMLCLIFSLINRRRNRSIKYSNI</sequence>
<feature type="transmembrane region" description="Helical" evidence="1">
    <location>
        <begin position="364"/>
        <end position="381"/>
    </location>
</feature>
<keyword evidence="1" id="KW-0812">Transmembrane</keyword>
<evidence type="ECO:0000313" key="2">
    <source>
        <dbReference type="EMBL" id="MEF2114311.1"/>
    </source>
</evidence>
<dbReference type="EMBL" id="JAZHFS010000021">
    <property type="protein sequence ID" value="MEF2114311.1"/>
    <property type="molecule type" value="Genomic_DNA"/>
</dbReference>
<feature type="transmembrane region" description="Helical" evidence="1">
    <location>
        <begin position="343"/>
        <end position="358"/>
    </location>
</feature>
<keyword evidence="3" id="KW-1185">Reference proteome</keyword>
<feature type="transmembrane region" description="Helical" evidence="1">
    <location>
        <begin position="111"/>
        <end position="131"/>
    </location>
</feature>
<feature type="transmembrane region" description="Helical" evidence="1">
    <location>
        <begin position="314"/>
        <end position="336"/>
    </location>
</feature>
<reference evidence="2 3" key="1">
    <citation type="submission" date="2023-11" db="EMBL/GenBank/DDBJ databases">
        <title>Draft genome sequence of a psychrophilic Clostridium strain from permafrost water brine.</title>
        <authorList>
            <person name="Shcherbakova V.A."/>
            <person name="Trubitsyn V.E."/>
            <person name="Zakharyuk A.G."/>
        </authorList>
    </citation>
    <scope>NUCLEOTIDE SEQUENCE [LARGE SCALE GENOMIC DNA]</scope>
    <source>
        <strain evidence="2 3">14F</strain>
    </source>
</reference>
<protein>
    <submittedName>
        <fullName evidence="2">O-antigen polymerase</fullName>
    </submittedName>
</protein>
<feature type="transmembrane region" description="Helical" evidence="1">
    <location>
        <begin position="73"/>
        <end position="91"/>
    </location>
</feature>
<dbReference type="NCBIfam" id="TIGR04370">
    <property type="entry name" value="glyco_rpt_poly"/>
    <property type="match status" value="1"/>
</dbReference>
<proteinExistence type="predicted"/>
<gene>
    <name evidence="2" type="ORF">SJI18_18605</name>
</gene>
<keyword evidence="1" id="KW-0472">Membrane</keyword>
<feature type="transmembrane region" description="Helical" evidence="1">
    <location>
        <begin position="5"/>
        <end position="26"/>
    </location>
</feature>
<accession>A0ABU7USC4</accession>
<feature type="transmembrane region" description="Helical" evidence="1">
    <location>
        <begin position="288"/>
        <end position="308"/>
    </location>
</feature>
<dbReference type="RefSeq" id="WP_216253788.1">
    <property type="nucleotide sequence ID" value="NZ_JAZHFS010000021.1"/>
</dbReference>
<feature type="transmembrane region" description="Helical" evidence="1">
    <location>
        <begin position="181"/>
        <end position="201"/>
    </location>
</feature>
<organism evidence="2 3">
    <name type="scientific">Clostridium frigoriphilum</name>
    <dbReference type="NCBI Taxonomy" id="443253"/>
    <lineage>
        <taxon>Bacteria</taxon>
        <taxon>Bacillati</taxon>
        <taxon>Bacillota</taxon>
        <taxon>Clostridia</taxon>
        <taxon>Eubacteriales</taxon>
        <taxon>Clostridiaceae</taxon>
        <taxon>Clostridium</taxon>
    </lineage>
</organism>
<dbReference type="Proteomes" id="UP001498469">
    <property type="component" value="Unassembled WGS sequence"/>
</dbReference>
<feature type="transmembrane region" description="Helical" evidence="1">
    <location>
        <begin position="32"/>
        <end position="52"/>
    </location>
</feature>
<evidence type="ECO:0000313" key="3">
    <source>
        <dbReference type="Proteomes" id="UP001498469"/>
    </source>
</evidence>
<feature type="transmembrane region" description="Helical" evidence="1">
    <location>
        <begin position="143"/>
        <end position="169"/>
    </location>
</feature>
<name>A0ABU7USC4_9CLOT</name>
<comment type="caution">
    <text evidence="2">The sequence shown here is derived from an EMBL/GenBank/DDBJ whole genome shotgun (WGS) entry which is preliminary data.</text>
</comment>